<accession>A0ABT8IWQ1</accession>
<dbReference type="Proteomes" id="UP001174210">
    <property type="component" value="Unassembled WGS sequence"/>
</dbReference>
<evidence type="ECO:0000313" key="2">
    <source>
        <dbReference type="Proteomes" id="UP001174210"/>
    </source>
</evidence>
<protein>
    <submittedName>
        <fullName evidence="1">DUF1851 domain-containing protein</fullName>
    </submittedName>
</protein>
<evidence type="ECO:0000313" key="1">
    <source>
        <dbReference type="EMBL" id="MDN4596821.1"/>
    </source>
</evidence>
<comment type="caution">
    <text evidence="1">The sequence shown here is derived from an EMBL/GenBank/DDBJ whole genome shotgun (WGS) entry which is preliminary data.</text>
</comment>
<dbReference type="EMBL" id="JAROCB010000002">
    <property type="protein sequence ID" value="MDN4596821.1"/>
    <property type="molecule type" value="Genomic_DNA"/>
</dbReference>
<proteinExistence type="predicted"/>
<dbReference type="RefSeq" id="WP_301217206.1">
    <property type="nucleotide sequence ID" value="NZ_JAROCB010000002.1"/>
</dbReference>
<sequence>MFERFVDRFGSTATARTGGRPWLDPRLELASGYRSFAHLFSGTTFERGLLRVHDADSGPVAASVVGEAFPEYGGRLRPFAFDWLGRQFVLDEERLRSGEPLVLLMEPGTGMALEIPTTFSELIDDELVESSDAALLDQFFEEWSELNPDHLPLAFDQCVGYDVPLFLGGIDGVENLGVVDTDVYWTLTGQLRVATR</sequence>
<gene>
    <name evidence="1" type="ORF">P5G59_06700</name>
</gene>
<name>A0ABT8IWQ1_9MICO</name>
<organism evidence="1 2">
    <name type="scientific">Leifsonia virtsii</name>
    <dbReference type="NCBI Taxonomy" id="3035915"/>
    <lineage>
        <taxon>Bacteria</taxon>
        <taxon>Bacillati</taxon>
        <taxon>Actinomycetota</taxon>
        <taxon>Actinomycetes</taxon>
        <taxon>Micrococcales</taxon>
        <taxon>Microbacteriaceae</taxon>
        <taxon>Leifsonia</taxon>
    </lineage>
</organism>
<keyword evidence="2" id="KW-1185">Reference proteome</keyword>
<reference evidence="1" key="1">
    <citation type="submission" date="2023-03" db="EMBL/GenBank/DDBJ databases">
        <title>MT1 and MT2 Draft Genomes of Novel Species.</title>
        <authorList>
            <person name="Venkateswaran K."/>
        </authorList>
    </citation>
    <scope>NUCLEOTIDE SEQUENCE</scope>
    <source>
        <strain evidence="1">F6_8S_P_1A</strain>
    </source>
</reference>